<dbReference type="InterPro" id="IPR000014">
    <property type="entry name" value="PAS"/>
</dbReference>
<dbReference type="OrthoDB" id="266313at2"/>
<proteinExistence type="predicted"/>
<evidence type="ECO:0000259" key="1">
    <source>
        <dbReference type="PROSITE" id="PS50112"/>
    </source>
</evidence>
<evidence type="ECO:0000313" key="3">
    <source>
        <dbReference type="Proteomes" id="UP000245461"/>
    </source>
</evidence>
<dbReference type="RefSeq" id="WP_109907909.1">
    <property type="nucleotide sequence ID" value="NZ_QGLE01000016.1"/>
</dbReference>
<dbReference type="NCBIfam" id="TIGR00229">
    <property type="entry name" value="sensory_box"/>
    <property type="match status" value="1"/>
</dbReference>
<dbReference type="InterPro" id="IPR013655">
    <property type="entry name" value="PAS_fold_3"/>
</dbReference>
<accession>A0A317DWF0</accession>
<comment type="caution">
    <text evidence="2">The sequence shown here is derived from an EMBL/GenBank/DDBJ whole genome shotgun (WGS) entry which is preliminary data.</text>
</comment>
<dbReference type="CDD" id="cd00130">
    <property type="entry name" value="PAS"/>
    <property type="match status" value="1"/>
</dbReference>
<dbReference type="InterPro" id="IPR035965">
    <property type="entry name" value="PAS-like_dom_sf"/>
</dbReference>
<dbReference type="SUPFAM" id="SSF55785">
    <property type="entry name" value="PYP-like sensor domain (PAS domain)"/>
    <property type="match status" value="1"/>
</dbReference>
<gene>
    <name evidence="2" type="ORF">DKG74_19790</name>
</gene>
<protein>
    <submittedName>
        <fullName evidence="2">Chemotaxis protein</fullName>
    </submittedName>
</protein>
<dbReference type="AlphaFoldDB" id="A0A317DWF0"/>
<dbReference type="SMART" id="SM00091">
    <property type="entry name" value="PAS"/>
    <property type="match status" value="1"/>
</dbReference>
<dbReference type="Pfam" id="PF08447">
    <property type="entry name" value="PAS_3"/>
    <property type="match status" value="1"/>
</dbReference>
<dbReference type="Gene3D" id="3.30.450.20">
    <property type="entry name" value="PAS domain"/>
    <property type="match status" value="1"/>
</dbReference>
<dbReference type="EMBL" id="QGLE01000016">
    <property type="protein sequence ID" value="PWR18196.1"/>
    <property type="molecule type" value="Genomic_DNA"/>
</dbReference>
<name>A0A317DWF0_9PROT</name>
<sequence length="174" mass="19348">MSRPTIRPTDREIFFAADDVIVSKTDLKGIITYANDVFLGIAGYRETEVLGQPHNLIRHPDMPRAVFALLWQEVQAGREIFAYVKNMAKSGDYYWVLAHVTPSRDATGKVVGYHSNRRTPERQAVAAVAPLYDTIRKLEQAEASPKDGLAAGLGAIEQHLSRLGVSYGEFIFSL</sequence>
<keyword evidence="3" id="KW-1185">Reference proteome</keyword>
<dbReference type="PROSITE" id="PS50112">
    <property type="entry name" value="PAS"/>
    <property type="match status" value="1"/>
</dbReference>
<dbReference type="Proteomes" id="UP000245461">
    <property type="component" value="Unassembled WGS sequence"/>
</dbReference>
<organism evidence="2 3">
    <name type="scientific">Zavarzinia aquatilis</name>
    <dbReference type="NCBI Taxonomy" id="2211142"/>
    <lineage>
        <taxon>Bacteria</taxon>
        <taxon>Pseudomonadati</taxon>
        <taxon>Pseudomonadota</taxon>
        <taxon>Alphaproteobacteria</taxon>
        <taxon>Rhodospirillales</taxon>
        <taxon>Zavarziniaceae</taxon>
        <taxon>Zavarzinia</taxon>
    </lineage>
</organism>
<feature type="domain" description="PAS" evidence="1">
    <location>
        <begin position="26"/>
        <end position="77"/>
    </location>
</feature>
<reference evidence="2 3" key="1">
    <citation type="submission" date="2018-05" db="EMBL/GenBank/DDBJ databases">
        <title>Zavarzinia sp. HR-AS.</title>
        <authorList>
            <person name="Lee Y."/>
            <person name="Jeon C.O."/>
        </authorList>
    </citation>
    <scope>NUCLEOTIDE SEQUENCE [LARGE SCALE GENOMIC DNA]</scope>
    <source>
        <strain evidence="2 3">HR-AS</strain>
    </source>
</reference>
<evidence type="ECO:0000313" key="2">
    <source>
        <dbReference type="EMBL" id="PWR18196.1"/>
    </source>
</evidence>